<proteinExistence type="predicted"/>
<name>A0AAE1GJ89_PETCI</name>
<keyword evidence="4" id="KW-1185">Reference proteome</keyword>
<sequence length="107" mass="12507">MDQDLKDSRAVAKRKFTRKVNLLREAHSQNDLMAVLQDIYSDILVQFKVMEEINEKLVKSLNSSDENYDKMIDELEIYITDVERVKNDAHAMISKPVSDLPKLRVLR</sequence>
<dbReference type="EMBL" id="JAWQEG010000115">
    <property type="protein sequence ID" value="KAK3894343.1"/>
    <property type="molecule type" value="Genomic_DNA"/>
</dbReference>
<evidence type="ECO:0000313" key="1">
    <source>
        <dbReference type="EMBL" id="KAK3890871.1"/>
    </source>
</evidence>
<comment type="caution">
    <text evidence="3">The sequence shown here is derived from an EMBL/GenBank/DDBJ whole genome shotgun (WGS) entry which is preliminary data.</text>
</comment>
<reference evidence="3" key="1">
    <citation type="submission" date="2023-10" db="EMBL/GenBank/DDBJ databases">
        <title>Genome assemblies of two species of porcelain crab, Petrolisthes cinctipes and Petrolisthes manimaculis (Anomura: Porcellanidae).</title>
        <authorList>
            <person name="Angst P."/>
        </authorList>
    </citation>
    <scope>NUCLEOTIDE SEQUENCE</scope>
    <source>
        <strain evidence="3">PB745_01</strain>
        <tissue evidence="3">Gill</tissue>
    </source>
</reference>
<protein>
    <submittedName>
        <fullName evidence="3">Uncharacterized protein</fullName>
    </submittedName>
</protein>
<accession>A0AAE1GJ89</accession>
<evidence type="ECO:0000313" key="4">
    <source>
        <dbReference type="Proteomes" id="UP001286313"/>
    </source>
</evidence>
<organism evidence="3 4">
    <name type="scientific">Petrolisthes cinctipes</name>
    <name type="common">Flat porcelain crab</name>
    <dbReference type="NCBI Taxonomy" id="88211"/>
    <lineage>
        <taxon>Eukaryota</taxon>
        <taxon>Metazoa</taxon>
        <taxon>Ecdysozoa</taxon>
        <taxon>Arthropoda</taxon>
        <taxon>Crustacea</taxon>
        <taxon>Multicrustacea</taxon>
        <taxon>Malacostraca</taxon>
        <taxon>Eumalacostraca</taxon>
        <taxon>Eucarida</taxon>
        <taxon>Decapoda</taxon>
        <taxon>Pleocyemata</taxon>
        <taxon>Anomura</taxon>
        <taxon>Galatheoidea</taxon>
        <taxon>Porcellanidae</taxon>
        <taxon>Petrolisthes</taxon>
    </lineage>
</organism>
<dbReference type="EMBL" id="JAWQEG010000382">
    <property type="protein sequence ID" value="KAK3890871.1"/>
    <property type="molecule type" value="Genomic_DNA"/>
</dbReference>
<dbReference type="AlphaFoldDB" id="A0AAE1GJ89"/>
<gene>
    <name evidence="3" type="ORF">Pcinc_001880</name>
    <name evidence="2" type="ORF">Pcinc_004673</name>
    <name evidence="1" type="ORF">Pcinc_005171</name>
</gene>
<evidence type="ECO:0000313" key="2">
    <source>
        <dbReference type="EMBL" id="KAK3891436.1"/>
    </source>
</evidence>
<evidence type="ECO:0000313" key="3">
    <source>
        <dbReference type="EMBL" id="KAK3894343.1"/>
    </source>
</evidence>
<dbReference type="Proteomes" id="UP001286313">
    <property type="component" value="Unassembled WGS sequence"/>
</dbReference>
<dbReference type="EMBL" id="JAWQEG010000345">
    <property type="protein sequence ID" value="KAK3891436.1"/>
    <property type="molecule type" value="Genomic_DNA"/>
</dbReference>